<protein>
    <submittedName>
        <fullName evidence="2">Uncharacterized protein</fullName>
    </submittedName>
</protein>
<evidence type="ECO:0000256" key="1">
    <source>
        <dbReference type="SAM" id="MobiDB-lite"/>
    </source>
</evidence>
<proteinExistence type="predicted"/>
<evidence type="ECO:0000313" key="3">
    <source>
        <dbReference type="Proteomes" id="UP001491310"/>
    </source>
</evidence>
<name>A0ABR2YXH4_9CHLO</name>
<accession>A0ABR2YXH4</accession>
<dbReference type="EMBL" id="JALJOT010000003">
    <property type="protein sequence ID" value="KAK9916473.1"/>
    <property type="molecule type" value="Genomic_DNA"/>
</dbReference>
<feature type="compositionally biased region" description="Basic and acidic residues" evidence="1">
    <location>
        <begin position="7"/>
        <end position="22"/>
    </location>
</feature>
<reference evidence="2 3" key="1">
    <citation type="journal article" date="2024" name="Nat. Commun.">
        <title>Phylogenomics reveals the evolutionary origins of lichenization in chlorophyte algae.</title>
        <authorList>
            <person name="Puginier C."/>
            <person name="Libourel C."/>
            <person name="Otte J."/>
            <person name="Skaloud P."/>
            <person name="Haon M."/>
            <person name="Grisel S."/>
            <person name="Petersen M."/>
            <person name="Berrin J.G."/>
            <person name="Delaux P.M."/>
            <person name="Dal Grande F."/>
            <person name="Keller J."/>
        </authorList>
    </citation>
    <scope>NUCLEOTIDE SEQUENCE [LARGE SCALE GENOMIC DNA]</scope>
    <source>
        <strain evidence="2 3">SAG 216-7</strain>
    </source>
</reference>
<comment type="caution">
    <text evidence="2">The sequence shown here is derived from an EMBL/GenBank/DDBJ whole genome shotgun (WGS) entry which is preliminary data.</text>
</comment>
<feature type="region of interest" description="Disordered" evidence="1">
    <location>
        <begin position="1"/>
        <end position="31"/>
    </location>
</feature>
<dbReference type="Proteomes" id="UP001491310">
    <property type="component" value="Unassembled WGS sequence"/>
</dbReference>
<keyword evidence="3" id="KW-1185">Reference proteome</keyword>
<gene>
    <name evidence="2" type="ORF">WJX75_003026</name>
</gene>
<sequence length="68" mass="7579">MSSEVQDAARREPEQDTDKTSDQEESQNDEANAFIQQIFLSTLSGLSISVEQLFLAPSAQTEQDVKVF</sequence>
<organism evidence="2 3">
    <name type="scientific">Coccomyxa subellipsoidea</name>
    <dbReference type="NCBI Taxonomy" id="248742"/>
    <lineage>
        <taxon>Eukaryota</taxon>
        <taxon>Viridiplantae</taxon>
        <taxon>Chlorophyta</taxon>
        <taxon>core chlorophytes</taxon>
        <taxon>Trebouxiophyceae</taxon>
        <taxon>Trebouxiophyceae incertae sedis</taxon>
        <taxon>Coccomyxaceae</taxon>
        <taxon>Coccomyxa</taxon>
    </lineage>
</organism>
<evidence type="ECO:0000313" key="2">
    <source>
        <dbReference type="EMBL" id="KAK9916473.1"/>
    </source>
</evidence>